<evidence type="ECO:0000259" key="1">
    <source>
        <dbReference type="Pfam" id="PF14322"/>
    </source>
</evidence>
<sequence>MNNAAEAQNVLLGVYRNMVEEGMYRYHLSLLFTLPSDIAKCQGNSPDGLRLVPSNSYTSTQSEVQTTWTNLYDAVYDANDFIERIQHKIGGYDDVDKQKAIVFIAEARCLRALYYFELVRWYGHVTLMTSTKQSNEHPSTFTQADAAEVYRFMEEDLVYAVENLPYAIDDRFRGDNSFRLSKGAALGLLTKVYATWAGHPVNDTSKWEAAAKTAKKLVESGKHHLLSDYEQLWKNTCNGIWDADESLIEVSFYSPAITGVAASDPSGRIGKWNGVAASGIKGVRNAGNWRVIPTFLRDWKDHDNDKRWAISFADHKYGKNTATGEDGVKLPINTSGNINDALQEDAKDNLKKSYMDGICPVNGIQRNT</sequence>
<dbReference type="SUPFAM" id="SSF48452">
    <property type="entry name" value="TPR-like"/>
    <property type="match status" value="1"/>
</dbReference>
<dbReference type="InterPro" id="IPR011990">
    <property type="entry name" value="TPR-like_helical_dom_sf"/>
</dbReference>
<organism evidence="2 3">
    <name type="scientific">Bacteroides reticulotermitis JCM 10512</name>
    <dbReference type="NCBI Taxonomy" id="1445607"/>
    <lineage>
        <taxon>Bacteria</taxon>
        <taxon>Pseudomonadati</taxon>
        <taxon>Bacteroidota</taxon>
        <taxon>Bacteroidia</taxon>
        <taxon>Bacteroidales</taxon>
        <taxon>Bacteroidaceae</taxon>
        <taxon>Bacteroides</taxon>
    </lineage>
</organism>
<comment type="caution">
    <text evidence="2">The sequence shown here is derived from an EMBL/GenBank/DDBJ whole genome shotgun (WGS) entry which is preliminary data.</text>
</comment>
<dbReference type="InterPro" id="IPR033985">
    <property type="entry name" value="SusD-like_N"/>
</dbReference>
<dbReference type="Pfam" id="PF14322">
    <property type="entry name" value="SusD-like_3"/>
    <property type="match status" value="1"/>
</dbReference>
<accession>W4UX37</accession>
<keyword evidence="3" id="KW-1185">Reference proteome</keyword>
<dbReference type="STRING" id="1445607.JCM10512_3461"/>
<dbReference type="EMBL" id="BAIV01000023">
    <property type="protein sequence ID" value="GAE85064.1"/>
    <property type="molecule type" value="Genomic_DNA"/>
</dbReference>
<evidence type="ECO:0000313" key="2">
    <source>
        <dbReference type="EMBL" id="GAE85064.1"/>
    </source>
</evidence>
<feature type="domain" description="SusD-like N-terminal" evidence="1">
    <location>
        <begin position="27"/>
        <end position="193"/>
    </location>
</feature>
<dbReference type="Gene3D" id="1.25.40.390">
    <property type="match status" value="1"/>
</dbReference>
<protein>
    <submittedName>
        <fullName evidence="2">Outer membrane protein</fullName>
    </submittedName>
</protein>
<reference evidence="2 3" key="1">
    <citation type="journal article" date="2014" name="Genome Announc.">
        <title>Draft Genome Sequence of Bacteroides reticulotermitis Strain JCM 10512T, Isolated from the Gut of a Termite.</title>
        <authorList>
            <person name="Yuki M."/>
            <person name="Oshima K."/>
            <person name="Suda W."/>
            <person name="Sakamoto M."/>
            <person name="Iida T."/>
            <person name="Hattori M."/>
            <person name="Ohkuma M."/>
        </authorList>
    </citation>
    <scope>NUCLEOTIDE SEQUENCE [LARGE SCALE GENOMIC DNA]</scope>
    <source>
        <strain evidence="2 3">JCM 10512</strain>
    </source>
</reference>
<dbReference type="AlphaFoldDB" id="W4UX37"/>
<evidence type="ECO:0000313" key="3">
    <source>
        <dbReference type="Proteomes" id="UP000019131"/>
    </source>
</evidence>
<name>W4UX37_9BACE</name>
<dbReference type="Proteomes" id="UP000019131">
    <property type="component" value="Unassembled WGS sequence"/>
</dbReference>
<gene>
    <name evidence="2" type="ORF">JCM10512_3461</name>
</gene>
<proteinExistence type="predicted"/>